<dbReference type="AlphaFoldDB" id="A0A975C185"/>
<dbReference type="PANTHER" id="PTHR19211:SF6">
    <property type="entry name" value="BLL7188 PROTEIN"/>
    <property type="match status" value="1"/>
</dbReference>
<name>A0A975C185_9CAUL</name>
<dbReference type="CDD" id="cd03221">
    <property type="entry name" value="ABCF_EF-3"/>
    <property type="match status" value="2"/>
</dbReference>
<feature type="region of interest" description="Disordered" evidence="4">
    <location>
        <begin position="251"/>
        <end position="270"/>
    </location>
</feature>
<dbReference type="SMART" id="SM00382">
    <property type="entry name" value="AAA"/>
    <property type="match status" value="2"/>
</dbReference>
<protein>
    <submittedName>
        <fullName evidence="6">ABC-F family ATP-binding cassette domain-containing protein</fullName>
    </submittedName>
</protein>
<dbReference type="InterPro" id="IPR003593">
    <property type="entry name" value="AAA+_ATPase"/>
</dbReference>
<dbReference type="PROSITE" id="PS50893">
    <property type="entry name" value="ABC_TRANSPORTER_2"/>
    <property type="match status" value="2"/>
</dbReference>
<evidence type="ECO:0000256" key="4">
    <source>
        <dbReference type="SAM" id="MobiDB-lite"/>
    </source>
</evidence>
<evidence type="ECO:0000259" key="5">
    <source>
        <dbReference type="PROSITE" id="PS50893"/>
    </source>
</evidence>
<dbReference type="InterPro" id="IPR027417">
    <property type="entry name" value="P-loop_NTPase"/>
</dbReference>
<dbReference type="GO" id="GO:0016887">
    <property type="term" value="F:ATP hydrolysis activity"/>
    <property type="evidence" value="ECO:0007669"/>
    <property type="project" value="InterPro"/>
</dbReference>
<evidence type="ECO:0000313" key="6">
    <source>
        <dbReference type="EMBL" id="QTC92013.1"/>
    </source>
</evidence>
<feature type="domain" description="ABC transporter" evidence="5">
    <location>
        <begin position="349"/>
        <end position="554"/>
    </location>
</feature>
<dbReference type="InterPro" id="IPR017871">
    <property type="entry name" value="ABC_transporter-like_CS"/>
</dbReference>
<organism evidence="6 7">
    <name type="scientific">Brevundimonas goettingensis</name>
    <dbReference type="NCBI Taxonomy" id="2774190"/>
    <lineage>
        <taxon>Bacteria</taxon>
        <taxon>Pseudomonadati</taxon>
        <taxon>Pseudomonadota</taxon>
        <taxon>Alphaproteobacteria</taxon>
        <taxon>Caulobacterales</taxon>
        <taxon>Caulobacteraceae</taxon>
        <taxon>Brevundimonas</taxon>
    </lineage>
</organism>
<proteinExistence type="predicted"/>
<gene>
    <name evidence="6" type="ORF">IFJ75_03600</name>
</gene>
<sequence>MSRTSPSPSASPSGYAIADRISADTPDGRRLFDNLSLAFGRERTGLVGRNGVGKSTLLRILAGEHPPSGGTLARAGTVGMLDQRHEPGPHERVAETLGVGAGVAVLDRVLAGEGTEADLAEADWTLSERIEDALGQVGLAGLALDRLSSGLSGGELTRLRLAGLLIARPDLLLLDEPTNHLDADARKIVAEVLGRWKGGAVVVSHDRDLLRRMDRIVELSSLGAAVHGGNYDLYAEQKAAERAAARRDLASAEREVDRAAREGRVAAEKKARRDRAGRAYAASGSAPKIVLGMMAERAEVSGARESGLAERRTEAAEQALGEAQARVERVRELSIPLPPTGLAAGRTVLTMSGAAWDAPDGRRIVGPVDLSLTGPRRVAITGPNGAGKTTLLKLAAGLLEPTAGTVERPVRAALLDQETSLLRPEETVVEAFLRLNPGATPNAARAALARFLFRNTAGDRVVGTLSGGERLRAGLACVMGGENPSQLLILDEPTNHLDLDAVTGVEAALQAWDGALLVVSHDPAFLAAIGAEVEKTIALECNAGSHSLDIGDTRLI</sequence>
<dbReference type="Proteomes" id="UP000663918">
    <property type="component" value="Chromosome"/>
</dbReference>
<dbReference type="PROSITE" id="PS00211">
    <property type="entry name" value="ABC_TRANSPORTER_1"/>
    <property type="match status" value="1"/>
</dbReference>
<dbReference type="InterPro" id="IPR003439">
    <property type="entry name" value="ABC_transporter-like_ATP-bd"/>
</dbReference>
<dbReference type="Gene3D" id="3.40.50.300">
    <property type="entry name" value="P-loop containing nucleotide triphosphate hydrolases"/>
    <property type="match status" value="2"/>
</dbReference>
<dbReference type="EMBL" id="CP062222">
    <property type="protein sequence ID" value="QTC92013.1"/>
    <property type="molecule type" value="Genomic_DNA"/>
</dbReference>
<dbReference type="FunFam" id="3.40.50.300:FF:001320">
    <property type="entry name" value="Heme ABC transporter ATP-binding protein"/>
    <property type="match status" value="1"/>
</dbReference>
<dbReference type="InterPro" id="IPR050611">
    <property type="entry name" value="ABCF"/>
</dbReference>
<evidence type="ECO:0000256" key="2">
    <source>
        <dbReference type="ARBA" id="ARBA00022741"/>
    </source>
</evidence>
<keyword evidence="7" id="KW-1185">Reference proteome</keyword>
<dbReference type="Pfam" id="PF00005">
    <property type="entry name" value="ABC_tran"/>
    <property type="match status" value="2"/>
</dbReference>
<reference evidence="6" key="1">
    <citation type="submission" date="2020-09" db="EMBL/GenBank/DDBJ databases">
        <title>Brevundimonas sp. LVF2 isolated from a puddle in Goettingen, Germany.</title>
        <authorList>
            <person name="Friedrich I."/>
            <person name="Klassen A."/>
            <person name="Hannes N."/>
            <person name="Schneider D."/>
            <person name="Hertel R."/>
            <person name="Daniel R."/>
        </authorList>
    </citation>
    <scope>NUCLEOTIDE SEQUENCE</scope>
    <source>
        <strain evidence="6">LVF2</strain>
    </source>
</reference>
<feature type="domain" description="ABC transporter" evidence="5">
    <location>
        <begin position="15"/>
        <end position="247"/>
    </location>
</feature>
<evidence type="ECO:0000256" key="1">
    <source>
        <dbReference type="ARBA" id="ARBA00022737"/>
    </source>
</evidence>
<evidence type="ECO:0000256" key="3">
    <source>
        <dbReference type="ARBA" id="ARBA00022840"/>
    </source>
</evidence>
<evidence type="ECO:0000313" key="7">
    <source>
        <dbReference type="Proteomes" id="UP000663918"/>
    </source>
</evidence>
<dbReference type="SUPFAM" id="SSF52540">
    <property type="entry name" value="P-loop containing nucleoside triphosphate hydrolases"/>
    <property type="match status" value="2"/>
</dbReference>
<dbReference type="PANTHER" id="PTHR19211">
    <property type="entry name" value="ATP-BINDING TRANSPORT PROTEIN-RELATED"/>
    <property type="match status" value="1"/>
</dbReference>
<keyword evidence="2" id="KW-0547">Nucleotide-binding</keyword>
<keyword evidence="1" id="KW-0677">Repeat</keyword>
<dbReference type="KEGG" id="bgoe:IFJ75_03600"/>
<accession>A0A975C185</accession>
<dbReference type="GO" id="GO:0005524">
    <property type="term" value="F:ATP binding"/>
    <property type="evidence" value="ECO:0007669"/>
    <property type="project" value="UniProtKB-KW"/>
</dbReference>
<keyword evidence="3 6" id="KW-0067">ATP-binding</keyword>